<gene>
    <name evidence="1" type="ORF">CacPP4_05940</name>
</gene>
<dbReference type="Proteomes" id="UP000318594">
    <property type="component" value="Chromosome"/>
</dbReference>
<evidence type="ECO:0000313" key="1">
    <source>
        <dbReference type="EMBL" id="BBK83979.1"/>
    </source>
</evidence>
<sequence>MEQGKDAFAQARAICAKEATKAEAYMPDFYVTHGVSAALADNVNLAIMGDSKPQDALNTAQDKMNKMLAKLPW</sequence>
<proteinExistence type="predicted"/>
<reference evidence="1 2" key="1">
    <citation type="submission" date="2019-06" db="EMBL/GenBank/DDBJ databases">
        <title>Complete genome sequence of Cutibacterium acnes subsp. acnes NBRC 107605.</title>
        <authorList>
            <person name="Miura T."/>
            <person name="Furukawa M."/>
            <person name="Shimamura M."/>
            <person name="Ohyama Y."/>
            <person name="Yamazoe A."/>
            <person name="Kawasaki H."/>
        </authorList>
    </citation>
    <scope>NUCLEOTIDE SEQUENCE [LARGE SCALE GENOMIC DNA]</scope>
    <source>
        <strain evidence="1 2">NBRC 107605</strain>
    </source>
</reference>
<accession>A0ABM7GXG5</accession>
<organism evidence="1 2">
    <name type="scientific">Cutibacterium acnes subsp. acnes</name>
    <dbReference type="NCBI Taxonomy" id="1734925"/>
    <lineage>
        <taxon>Bacteria</taxon>
        <taxon>Bacillati</taxon>
        <taxon>Actinomycetota</taxon>
        <taxon>Actinomycetes</taxon>
        <taxon>Propionibacteriales</taxon>
        <taxon>Propionibacteriaceae</taxon>
        <taxon>Cutibacterium</taxon>
    </lineage>
</organism>
<protein>
    <submittedName>
        <fullName evidence="1">Uncharacterized protein</fullName>
    </submittedName>
</protein>
<keyword evidence="2" id="KW-1185">Reference proteome</keyword>
<dbReference type="EMBL" id="AP019723">
    <property type="protein sequence ID" value="BBK83979.1"/>
    <property type="molecule type" value="Genomic_DNA"/>
</dbReference>
<name>A0ABM7GXG5_CUTAC</name>
<evidence type="ECO:0000313" key="2">
    <source>
        <dbReference type="Proteomes" id="UP000318594"/>
    </source>
</evidence>